<evidence type="ECO:0000256" key="3">
    <source>
        <dbReference type="ARBA" id="ARBA00022989"/>
    </source>
</evidence>
<dbReference type="InterPro" id="IPR023352">
    <property type="entry name" value="MAPEG-like_dom_sf"/>
</dbReference>
<feature type="transmembrane region" description="Helical" evidence="5">
    <location>
        <begin position="53"/>
        <end position="77"/>
    </location>
</feature>
<dbReference type="InterPro" id="IPR001129">
    <property type="entry name" value="Membr-assoc_MAPEG"/>
</dbReference>
<organism evidence="6">
    <name type="scientific">Florenciella parvula</name>
    <dbReference type="NCBI Taxonomy" id="236787"/>
    <lineage>
        <taxon>Eukaryota</taxon>
        <taxon>Sar</taxon>
        <taxon>Stramenopiles</taxon>
        <taxon>Ochrophyta</taxon>
        <taxon>Dictyochophyceae</taxon>
        <taxon>Florenciellales</taxon>
        <taxon>Florenciella</taxon>
    </lineage>
</organism>
<evidence type="ECO:0000256" key="4">
    <source>
        <dbReference type="ARBA" id="ARBA00023136"/>
    </source>
</evidence>
<dbReference type="Gene3D" id="1.20.120.550">
    <property type="entry name" value="Membrane associated eicosanoid/glutathione metabolism-like domain"/>
    <property type="match status" value="1"/>
</dbReference>
<proteinExistence type="predicted"/>
<keyword evidence="4 5" id="KW-0472">Membrane</keyword>
<accession>A0A7S2CSU7</accession>
<dbReference type="GO" id="GO:0016020">
    <property type="term" value="C:membrane"/>
    <property type="evidence" value="ECO:0007669"/>
    <property type="project" value="UniProtKB-SubCell"/>
</dbReference>
<keyword evidence="2 5" id="KW-0812">Transmembrane</keyword>
<evidence type="ECO:0000256" key="5">
    <source>
        <dbReference type="SAM" id="Phobius"/>
    </source>
</evidence>
<dbReference type="EMBL" id="HBGT01024394">
    <property type="protein sequence ID" value="CAD9432243.1"/>
    <property type="molecule type" value="Transcribed_RNA"/>
</dbReference>
<gene>
    <name evidence="6" type="ORF">FPAR1323_LOCUS12677</name>
</gene>
<name>A0A7S2CSU7_9STRA</name>
<dbReference type="SUPFAM" id="SSF161084">
    <property type="entry name" value="MAPEG domain-like"/>
    <property type="match status" value="1"/>
</dbReference>
<dbReference type="AlphaFoldDB" id="A0A7S2CSU7"/>
<comment type="subcellular location">
    <subcellularLocation>
        <location evidence="1">Membrane</location>
    </subcellularLocation>
</comment>
<feature type="transmembrane region" description="Helical" evidence="5">
    <location>
        <begin position="97"/>
        <end position="119"/>
    </location>
</feature>
<evidence type="ECO:0000256" key="2">
    <source>
        <dbReference type="ARBA" id="ARBA00022692"/>
    </source>
</evidence>
<evidence type="ECO:0000313" key="6">
    <source>
        <dbReference type="EMBL" id="CAD9432243.1"/>
    </source>
</evidence>
<reference evidence="6" key="1">
    <citation type="submission" date="2021-01" db="EMBL/GenBank/DDBJ databases">
        <authorList>
            <person name="Corre E."/>
            <person name="Pelletier E."/>
            <person name="Niang G."/>
            <person name="Scheremetjew M."/>
            <person name="Finn R."/>
            <person name="Kale V."/>
            <person name="Holt S."/>
            <person name="Cochrane G."/>
            <person name="Meng A."/>
            <person name="Brown T."/>
            <person name="Cohen L."/>
        </authorList>
    </citation>
    <scope>NUCLEOTIDE SEQUENCE</scope>
    <source>
        <strain evidence="6">RCC1693</strain>
    </source>
</reference>
<evidence type="ECO:0000256" key="1">
    <source>
        <dbReference type="ARBA" id="ARBA00004370"/>
    </source>
</evidence>
<sequence>MKTNSENLRSNMYVYKAIGPDAAQHHVVFDDEGDVGKYNRANRSLHHLTENHAIILVGAGLAGFVFPFPAMVCVLAWGAGRFLHQALYAASGYGAHAYGFMVAMNASLALEGLLMLTAAKGFGVPLPSLMAGPEL</sequence>
<dbReference type="Pfam" id="PF01124">
    <property type="entry name" value="MAPEG"/>
    <property type="match status" value="1"/>
</dbReference>
<keyword evidence="3 5" id="KW-1133">Transmembrane helix</keyword>
<protein>
    <submittedName>
        <fullName evidence="6">Uncharacterized protein</fullName>
    </submittedName>
</protein>